<evidence type="ECO:0000313" key="16">
    <source>
        <dbReference type="WBParaSite" id="SRDH1_14550.2"/>
    </source>
</evidence>
<organism evidence="15 16">
    <name type="scientific">Schistosoma rodhaini</name>
    <dbReference type="NCBI Taxonomy" id="6188"/>
    <lineage>
        <taxon>Eukaryota</taxon>
        <taxon>Metazoa</taxon>
        <taxon>Spiralia</taxon>
        <taxon>Lophotrochozoa</taxon>
        <taxon>Platyhelminthes</taxon>
        <taxon>Trematoda</taxon>
        <taxon>Digenea</taxon>
        <taxon>Strigeidida</taxon>
        <taxon>Schistosomatoidea</taxon>
        <taxon>Schistosomatidae</taxon>
        <taxon>Schistosoma</taxon>
    </lineage>
</organism>
<evidence type="ECO:0000256" key="8">
    <source>
        <dbReference type="ARBA" id="ARBA00022982"/>
    </source>
</evidence>
<dbReference type="AlphaFoldDB" id="A0AA85EMA2"/>
<keyword evidence="6 14" id="KW-0812">Transmembrane</keyword>
<dbReference type="GO" id="GO:0005743">
    <property type="term" value="C:mitochondrial inner membrane"/>
    <property type="evidence" value="ECO:0007669"/>
    <property type="project" value="UniProtKB-SubCell"/>
</dbReference>
<keyword evidence="8" id="KW-0249">Electron transport</keyword>
<keyword evidence="10" id="KW-0496">Mitochondrion</keyword>
<reference evidence="15" key="1">
    <citation type="submission" date="2022-06" db="EMBL/GenBank/DDBJ databases">
        <authorList>
            <person name="Berger JAMES D."/>
            <person name="Berger JAMES D."/>
        </authorList>
    </citation>
    <scope>NUCLEOTIDE SEQUENCE [LARGE SCALE GENOMIC DNA]</scope>
</reference>
<evidence type="ECO:0000256" key="13">
    <source>
        <dbReference type="ARBA" id="ARBA00030987"/>
    </source>
</evidence>
<feature type="transmembrane region" description="Helical" evidence="14">
    <location>
        <begin position="79"/>
        <end position="100"/>
    </location>
</feature>
<evidence type="ECO:0000256" key="14">
    <source>
        <dbReference type="SAM" id="Phobius"/>
    </source>
</evidence>
<evidence type="ECO:0000256" key="1">
    <source>
        <dbReference type="ARBA" id="ARBA00004434"/>
    </source>
</evidence>
<evidence type="ECO:0000256" key="9">
    <source>
        <dbReference type="ARBA" id="ARBA00022989"/>
    </source>
</evidence>
<comment type="subcellular location">
    <subcellularLocation>
        <location evidence="1">Mitochondrion inner membrane</location>
        <topology evidence="1">Single-pass membrane protein</topology>
    </subcellularLocation>
</comment>
<keyword evidence="7" id="KW-0999">Mitochondrion inner membrane</keyword>
<evidence type="ECO:0000256" key="4">
    <source>
        <dbReference type="ARBA" id="ARBA00022448"/>
    </source>
</evidence>
<accession>A0AA85EMA2</accession>
<keyword evidence="4" id="KW-0813">Transport</keyword>
<dbReference type="Pfam" id="PF07225">
    <property type="entry name" value="NDUF_B4"/>
    <property type="match status" value="1"/>
</dbReference>
<keyword evidence="9 14" id="KW-1133">Transmembrane helix</keyword>
<evidence type="ECO:0000256" key="11">
    <source>
        <dbReference type="ARBA" id="ARBA00023136"/>
    </source>
</evidence>
<evidence type="ECO:0000313" key="15">
    <source>
        <dbReference type="Proteomes" id="UP000050792"/>
    </source>
</evidence>
<dbReference type="WBParaSite" id="SRDH1_14550.2">
    <property type="protein sequence ID" value="SRDH1_14550.2"/>
    <property type="gene ID" value="SRDH1_14550"/>
</dbReference>
<dbReference type="InterPro" id="IPR009866">
    <property type="entry name" value="NADH_UbQ_OxRdtase_NDUFB4_su"/>
</dbReference>
<evidence type="ECO:0000256" key="2">
    <source>
        <dbReference type="ARBA" id="ARBA00007260"/>
    </source>
</evidence>
<proteinExistence type="inferred from homology"/>
<evidence type="ECO:0000256" key="6">
    <source>
        <dbReference type="ARBA" id="ARBA00022692"/>
    </source>
</evidence>
<keyword evidence="5" id="KW-0679">Respiratory chain</keyword>
<comment type="similarity">
    <text evidence="2">Belongs to the complex I NDUFB4 subunit family.</text>
</comment>
<reference evidence="16" key="2">
    <citation type="submission" date="2023-11" db="UniProtKB">
        <authorList>
            <consortium name="WormBaseParasite"/>
        </authorList>
    </citation>
    <scope>IDENTIFICATION</scope>
</reference>
<dbReference type="Proteomes" id="UP000050792">
    <property type="component" value="Unassembled WGS sequence"/>
</dbReference>
<keyword evidence="15" id="KW-1185">Reference proteome</keyword>
<evidence type="ECO:0000256" key="3">
    <source>
        <dbReference type="ARBA" id="ARBA00018681"/>
    </source>
</evidence>
<keyword evidence="11 14" id="KW-0472">Membrane</keyword>
<sequence length="131" mass="15155">MAKSSNSVFNPWNTFYETSEEQAAIKERAKIRDAMKAEYRKRYTNPFNPPIGHLHDPALQHQFSAQVSYAEYLRPSPKLGLIAFGVLGAAGLAMVIRGRLKTVRKNLRRIWLLRAHHFQTFNTQLIFHIFV</sequence>
<name>A0AA85EMA2_9TREM</name>
<evidence type="ECO:0000256" key="7">
    <source>
        <dbReference type="ARBA" id="ARBA00022792"/>
    </source>
</evidence>
<evidence type="ECO:0000256" key="12">
    <source>
        <dbReference type="ARBA" id="ARBA00030212"/>
    </source>
</evidence>
<evidence type="ECO:0000256" key="5">
    <source>
        <dbReference type="ARBA" id="ARBA00022660"/>
    </source>
</evidence>
<protein>
    <recommendedName>
        <fullName evidence="3">NADH dehydrogenase [ubiquinone] 1 beta subcomplex subunit 4</fullName>
    </recommendedName>
    <alternativeName>
        <fullName evidence="12">Complex I-B15</fullName>
    </alternativeName>
    <alternativeName>
        <fullName evidence="13">NADH-ubiquinone oxidoreductase B15 subunit</fullName>
    </alternativeName>
</protein>
<evidence type="ECO:0000256" key="10">
    <source>
        <dbReference type="ARBA" id="ARBA00023128"/>
    </source>
</evidence>